<evidence type="ECO:0000256" key="1">
    <source>
        <dbReference type="SAM" id="MobiDB-lite"/>
    </source>
</evidence>
<evidence type="ECO:0000313" key="3">
    <source>
        <dbReference type="Proteomes" id="UP001189429"/>
    </source>
</evidence>
<dbReference type="EMBL" id="CAUYUJ010000891">
    <property type="protein sequence ID" value="CAK0793052.1"/>
    <property type="molecule type" value="Genomic_DNA"/>
</dbReference>
<evidence type="ECO:0000313" key="2">
    <source>
        <dbReference type="EMBL" id="CAK0793052.1"/>
    </source>
</evidence>
<feature type="region of interest" description="Disordered" evidence="1">
    <location>
        <begin position="99"/>
        <end position="153"/>
    </location>
</feature>
<dbReference type="Proteomes" id="UP001189429">
    <property type="component" value="Unassembled WGS sequence"/>
</dbReference>
<name>A0ABN9PKA9_9DINO</name>
<accession>A0ABN9PKA9</accession>
<sequence length="153" mass="16379">MAGYLANFAARGDPNGPGLPRWEQATATSEQGLPGSWMQLGPEEACMEELGPLFRARAMLLASEYFGRRLRAELRRGELAAPGGGEGRRRCTALVACQDGTGEAQEGGEGSPDRKRRCTASGEADGEKVCPAFAELGQPEQRVETERRWGGPA</sequence>
<feature type="compositionally biased region" description="Basic and acidic residues" evidence="1">
    <location>
        <begin position="141"/>
        <end position="153"/>
    </location>
</feature>
<gene>
    <name evidence="2" type="ORF">PCOR1329_LOCUS3466</name>
</gene>
<organism evidence="2 3">
    <name type="scientific">Prorocentrum cordatum</name>
    <dbReference type="NCBI Taxonomy" id="2364126"/>
    <lineage>
        <taxon>Eukaryota</taxon>
        <taxon>Sar</taxon>
        <taxon>Alveolata</taxon>
        <taxon>Dinophyceae</taxon>
        <taxon>Prorocentrales</taxon>
        <taxon>Prorocentraceae</taxon>
        <taxon>Prorocentrum</taxon>
    </lineage>
</organism>
<reference evidence="2" key="1">
    <citation type="submission" date="2023-10" db="EMBL/GenBank/DDBJ databases">
        <authorList>
            <person name="Chen Y."/>
            <person name="Shah S."/>
            <person name="Dougan E. K."/>
            <person name="Thang M."/>
            <person name="Chan C."/>
        </authorList>
    </citation>
    <scope>NUCLEOTIDE SEQUENCE [LARGE SCALE GENOMIC DNA]</scope>
</reference>
<proteinExistence type="predicted"/>
<protein>
    <submittedName>
        <fullName evidence="2">Uncharacterized protein</fullName>
    </submittedName>
</protein>
<keyword evidence="3" id="KW-1185">Reference proteome</keyword>
<comment type="caution">
    <text evidence="2">The sequence shown here is derived from an EMBL/GenBank/DDBJ whole genome shotgun (WGS) entry which is preliminary data.</text>
</comment>